<evidence type="ECO:0000313" key="1">
    <source>
        <dbReference type="EMBL" id="KAF7277916.1"/>
    </source>
</evidence>
<evidence type="ECO:0000313" key="2">
    <source>
        <dbReference type="Proteomes" id="UP000625711"/>
    </source>
</evidence>
<proteinExistence type="predicted"/>
<dbReference type="EMBL" id="JAACXV010000411">
    <property type="protein sequence ID" value="KAF7277916.1"/>
    <property type="molecule type" value="Genomic_DNA"/>
</dbReference>
<sequence>MSNLFGKTNPPRRLGRCGEYAEAAAVVDRGSEAIEKHRNYLRAGFETRQQSSPGHYFIRPLIPRGSRAGRAR</sequence>
<accession>A0A834MAL7</accession>
<dbReference type="AlphaFoldDB" id="A0A834MAL7"/>
<keyword evidence="2" id="KW-1185">Reference proteome</keyword>
<comment type="caution">
    <text evidence="1">The sequence shown here is derived from an EMBL/GenBank/DDBJ whole genome shotgun (WGS) entry which is preliminary data.</text>
</comment>
<name>A0A834MAL7_RHYFE</name>
<protein>
    <submittedName>
        <fullName evidence="1">Uncharacterized protein</fullName>
    </submittedName>
</protein>
<gene>
    <name evidence="1" type="ORF">GWI33_009033</name>
</gene>
<reference evidence="1" key="1">
    <citation type="submission" date="2020-08" db="EMBL/GenBank/DDBJ databases">
        <title>Genome sequencing and assembly of the red palm weevil Rhynchophorus ferrugineus.</title>
        <authorList>
            <person name="Dias G.B."/>
            <person name="Bergman C.M."/>
            <person name="Manee M."/>
        </authorList>
    </citation>
    <scope>NUCLEOTIDE SEQUENCE</scope>
    <source>
        <strain evidence="1">AA-2017</strain>
        <tissue evidence="1">Whole larva</tissue>
    </source>
</reference>
<dbReference type="Proteomes" id="UP000625711">
    <property type="component" value="Unassembled WGS sequence"/>
</dbReference>
<organism evidence="1 2">
    <name type="scientific">Rhynchophorus ferrugineus</name>
    <name type="common">Red palm weevil</name>
    <name type="synonym">Curculio ferrugineus</name>
    <dbReference type="NCBI Taxonomy" id="354439"/>
    <lineage>
        <taxon>Eukaryota</taxon>
        <taxon>Metazoa</taxon>
        <taxon>Ecdysozoa</taxon>
        <taxon>Arthropoda</taxon>
        <taxon>Hexapoda</taxon>
        <taxon>Insecta</taxon>
        <taxon>Pterygota</taxon>
        <taxon>Neoptera</taxon>
        <taxon>Endopterygota</taxon>
        <taxon>Coleoptera</taxon>
        <taxon>Polyphaga</taxon>
        <taxon>Cucujiformia</taxon>
        <taxon>Curculionidae</taxon>
        <taxon>Dryophthorinae</taxon>
        <taxon>Rhynchophorus</taxon>
    </lineage>
</organism>